<dbReference type="Proteomes" id="UP001317516">
    <property type="component" value="Chromosome"/>
</dbReference>
<organism evidence="1 2">
    <name type="scientific">Candidatus Borrelia fainii</name>
    <dbReference type="NCBI Taxonomy" id="2518322"/>
    <lineage>
        <taxon>Bacteria</taxon>
        <taxon>Pseudomonadati</taxon>
        <taxon>Spirochaetota</taxon>
        <taxon>Spirochaetia</taxon>
        <taxon>Spirochaetales</taxon>
        <taxon>Borreliaceae</taxon>
        <taxon>Borrelia</taxon>
    </lineage>
</organism>
<name>A0ABM8DJ39_9SPIR</name>
<sequence length="183" mass="21636">MNSFLRKEGYKETTINTIKKDLQLFVKLNIFSVKRLYHTNASNKYKGSIVIYHYKQDSYDLLKEYIKNNKLKKVITIKNAFNELEKNNENEYDIKEKLKNAPRNAPVIISNYNNNKNSIENSFTNKLSKNTITTKSNIDLQVNKNHESQFTTQLTNKRNKTACIKRLSVFNELEKRNFKELSR</sequence>
<dbReference type="EMBL" id="AP027070">
    <property type="protein sequence ID" value="BDU62554.1"/>
    <property type="molecule type" value="Genomic_DNA"/>
</dbReference>
<proteinExistence type="predicted"/>
<accession>A0ABM8DJ39</accession>
<dbReference type="RefSeq" id="WP_345741244.1">
    <property type="nucleotide sequence ID" value="NZ_AP027070.1"/>
</dbReference>
<evidence type="ECO:0000313" key="2">
    <source>
        <dbReference type="Proteomes" id="UP001317516"/>
    </source>
</evidence>
<reference evidence="1 2" key="1">
    <citation type="submission" date="2022-11" db="EMBL/GenBank/DDBJ databases">
        <title>Genome sequence of clinical isolate of the human pathogenic Borrelia fainii.</title>
        <authorList>
            <person name="Itokawa K."/>
            <person name="Sato K."/>
            <person name="Qiu Y."/>
        </authorList>
    </citation>
    <scope>NUCLEOTIDE SEQUENCE [LARGE SCALE GENOMIC DNA]</scope>
    <source>
        <strain evidence="1 2">Qtaro</strain>
    </source>
</reference>
<evidence type="ECO:0000313" key="1">
    <source>
        <dbReference type="EMBL" id="BDU62554.1"/>
    </source>
</evidence>
<keyword evidence="2" id="KW-1185">Reference proteome</keyword>
<protein>
    <submittedName>
        <fullName evidence="1">Uncharacterized protein</fullName>
    </submittedName>
</protein>
<gene>
    <name evidence="1" type="ORF">BOFE_00940</name>
</gene>